<comment type="subcellular location">
    <subcellularLocation>
        <location evidence="1">Mitochondrion</location>
    </subcellularLocation>
</comment>
<reference evidence="6 7" key="1">
    <citation type="submission" date="2024-02" db="EMBL/GenBank/DDBJ databases">
        <title>De novo assembly and annotation of 12 fungi associated with fruit tree decline syndrome in Ontario, Canada.</title>
        <authorList>
            <person name="Sulman M."/>
            <person name="Ellouze W."/>
            <person name="Ilyukhin E."/>
        </authorList>
    </citation>
    <scope>NUCLEOTIDE SEQUENCE [LARGE SCALE GENOMIC DNA]</scope>
    <source>
        <strain evidence="6 7">M97-236</strain>
    </source>
</reference>
<evidence type="ECO:0000256" key="1">
    <source>
        <dbReference type="ARBA" id="ARBA00004173"/>
    </source>
</evidence>
<feature type="compositionally biased region" description="Basic and acidic residues" evidence="5">
    <location>
        <begin position="7"/>
        <end position="17"/>
    </location>
</feature>
<feature type="region of interest" description="Disordered" evidence="5">
    <location>
        <begin position="1"/>
        <end position="25"/>
    </location>
</feature>
<dbReference type="PANTHER" id="PTHR21192">
    <property type="entry name" value="NUCLEAR PROTEIN E3-3"/>
    <property type="match status" value="1"/>
</dbReference>
<comment type="similarity">
    <text evidence="4">Belongs to the NDUFAF3 family.</text>
</comment>
<keyword evidence="7" id="KW-1185">Reference proteome</keyword>
<evidence type="ECO:0000313" key="7">
    <source>
        <dbReference type="Proteomes" id="UP001521222"/>
    </source>
</evidence>
<evidence type="ECO:0000256" key="4">
    <source>
        <dbReference type="ARBA" id="ARBA00049984"/>
    </source>
</evidence>
<dbReference type="InterPro" id="IPR034095">
    <property type="entry name" value="NDUF3"/>
</dbReference>
<comment type="caution">
    <text evidence="6">The sequence shown here is derived from an EMBL/GenBank/DDBJ whole genome shotgun (WGS) entry which is preliminary data.</text>
</comment>
<dbReference type="InterPro" id="IPR007523">
    <property type="entry name" value="NDUFAF3/AAMDC"/>
</dbReference>
<evidence type="ECO:0000256" key="3">
    <source>
        <dbReference type="ARBA" id="ARBA00023128"/>
    </source>
</evidence>
<dbReference type="EMBL" id="JAKIXB020000013">
    <property type="protein sequence ID" value="KAL1602915.1"/>
    <property type="molecule type" value="Genomic_DNA"/>
</dbReference>
<dbReference type="CDD" id="cd05125">
    <property type="entry name" value="Mth938_2P1-like"/>
    <property type="match status" value="1"/>
</dbReference>
<dbReference type="Gene3D" id="3.40.1230.10">
    <property type="entry name" value="MTH938-like"/>
    <property type="match status" value="1"/>
</dbReference>
<dbReference type="SUPFAM" id="SSF64076">
    <property type="entry name" value="MTH938-like"/>
    <property type="match status" value="1"/>
</dbReference>
<keyword evidence="3" id="KW-0496">Mitochondrion</keyword>
<accession>A0ABR3REP3</accession>
<name>A0ABR3REP3_9PLEO</name>
<evidence type="ECO:0000313" key="6">
    <source>
        <dbReference type="EMBL" id="KAL1602915.1"/>
    </source>
</evidence>
<protein>
    <recommendedName>
        <fullName evidence="2">NADH dehydrogenase [ubiquinone] 1 alpha subcomplex assembly factor 3</fullName>
    </recommendedName>
</protein>
<proteinExistence type="inferred from homology"/>
<dbReference type="PANTHER" id="PTHR21192:SF2">
    <property type="entry name" value="NADH DEHYDROGENASE [UBIQUINONE] 1 ALPHA SUBCOMPLEX ASSEMBLY FACTOR 3"/>
    <property type="match status" value="1"/>
</dbReference>
<sequence length="186" mass="19983">MQSKPPKSRDRGPKSDEDTQTDFGALDVLRNTAAPATGIDATMSDGFALNNQMRVVGSGLLLVGGEAFKWRPWAKEGRQEGPDLGEGAKLRNAKGQWEVNEGSWGILELCWPKPDILIIGTGPHVMPLAPAVRSYLNGLGIRLEVQDTRNASAQFNLLATERGVQQVAAALIPVGWRDGTGIAPEN</sequence>
<dbReference type="Proteomes" id="UP001521222">
    <property type="component" value="Unassembled WGS sequence"/>
</dbReference>
<dbReference type="InterPro" id="IPR036748">
    <property type="entry name" value="MTH938-like_sf"/>
</dbReference>
<evidence type="ECO:0000256" key="2">
    <source>
        <dbReference type="ARBA" id="ARBA00021776"/>
    </source>
</evidence>
<evidence type="ECO:0000256" key="5">
    <source>
        <dbReference type="SAM" id="MobiDB-lite"/>
    </source>
</evidence>
<organism evidence="6 7">
    <name type="scientific">Nothophoma quercina</name>
    <dbReference type="NCBI Taxonomy" id="749835"/>
    <lineage>
        <taxon>Eukaryota</taxon>
        <taxon>Fungi</taxon>
        <taxon>Dikarya</taxon>
        <taxon>Ascomycota</taxon>
        <taxon>Pezizomycotina</taxon>
        <taxon>Dothideomycetes</taxon>
        <taxon>Pleosporomycetidae</taxon>
        <taxon>Pleosporales</taxon>
        <taxon>Pleosporineae</taxon>
        <taxon>Didymellaceae</taxon>
        <taxon>Nothophoma</taxon>
    </lineage>
</organism>
<gene>
    <name evidence="6" type="ORF">SLS59_004570</name>
</gene>
<dbReference type="Pfam" id="PF04430">
    <property type="entry name" value="DUF498"/>
    <property type="match status" value="1"/>
</dbReference>